<dbReference type="EMBL" id="ADCP02000001">
    <property type="protein sequence ID" value="EFV43371.1"/>
    <property type="molecule type" value="Genomic_DNA"/>
</dbReference>
<dbReference type="eggNOG" id="COG3181">
    <property type="taxonomic scope" value="Bacteria"/>
</dbReference>
<reference evidence="3 4" key="2">
    <citation type="submission" date="2013-04" db="EMBL/GenBank/DDBJ databases">
        <title>The Genome Sequence of Bilophila wadsworthia 3_1_6.</title>
        <authorList>
            <consortium name="The Broad Institute Genomics Platform"/>
            <person name="Earl A."/>
            <person name="Ward D."/>
            <person name="Feldgarden M."/>
            <person name="Gevers D."/>
            <person name="Sibley C."/>
            <person name="Strauss J."/>
            <person name="Allen-Vercoe E."/>
            <person name="Walker B."/>
            <person name="Young S."/>
            <person name="Zeng Q."/>
            <person name="Gargeya S."/>
            <person name="Fitzgerald M."/>
            <person name="Haas B."/>
            <person name="Abouelleil A."/>
            <person name="Allen A.W."/>
            <person name="Alvarado L."/>
            <person name="Arachchi H.M."/>
            <person name="Berlin A.M."/>
            <person name="Chapman S.B."/>
            <person name="Gainer-Dewar J."/>
            <person name="Goldberg J."/>
            <person name="Griggs A."/>
            <person name="Gujja S."/>
            <person name="Hansen M."/>
            <person name="Howarth C."/>
            <person name="Imamovic A."/>
            <person name="Ireland A."/>
            <person name="Larimer J."/>
            <person name="McCowan C."/>
            <person name="Murphy C."/>
            <person name="Pearson M."/>
            <person name="Poon T.W."/>
            <person name="Priest M."/>
            <person name="Roberts A."/>
            <person name="Saif S."/>
            <person name="Shea T."/>
            <person name="Sisk P."/>
            <person name="Sykes S."/>
            <person name="Wortman J."/>
            <person name="Nusbaum C."/>
            <person name="Birren B."/>
        </authorList>
    </citation>
    <scope>NUCLEOTIDE SEQUENCE [LARGE SCALE GENOMIC DNA]</scope>
    <source>
        <strain evidence="3 4">3_1_6</strain>
    </source>
</reference>
<dbReference type="PIRSF" id="PIRSF017082">
    <property type="entry name" value="YflP"/>
    <property type="match status" value="1"/>
</dbReference>
<comment type="caution">
    <text evidence="3">The sequence shown here is derived from an EMBL/GenBank/DDBJ whole genome shotgun (WGS) entry which is preliminary data.</text>
</comment>
<dbReference type="CDD" id="cd07012">
    <property type="entry name" value="PBP2_Bug_TTT"/>
    <property type="match status" value="1"/>
</dbReference>
<gene>
    <name evidence="3" type="ORF">HMPREF0179_02894</name>
</gene>
<dbReference type="PANTHER" id="PTHR42928:SF5">
    <property type="entry name" value="BLR1237 PROTEIN"/>
    <property type="match status" value="1"/>
</dbReference>
<evidence type="ECO:0000256" key="2">
    <source>
        <dbReference type="SAM" id="SignalP"/>
    </source>
</evidence>
<dbReference type="Gene3D" id="3.40.190.150">
    <property type="entry name" value="Bordetella uptake gene, domain 1"/>
    <property type="match status" value="1"/>
</dbReference>
<reference evidence="3 4" key="1">
    <citation type="submission" date="2010-10" db="EMBL/GenBank/DDBJ databases">
        <authorList>
            <consortium name="The Broad Institute Genome Sequencing Platform"/>
            <person name="Ward D."/>
            <person name="Earl A."/>
            <person name="Feldgarden M."/>
            <person name="Young S.K."/>
            <person name="Gargeya S."/>
            <person name="Zeng Q."/>
            <person name="Alvarado L."/>
            <person name="Berlin A."/>
            <person name="Bochicchio J."/>
            <person name="Chapman S.B."/>
            <person name="Chen Z."/>
            <person name="Freedman E."/>
            <person name="Gellesch M."/>
            <person name="Goldberg J."/>
            <person name="Griggs A."/>
            <person name="Gujja S."/>
            <person name="Heilman E."/>
            <person name="Heiman D."/>
            <person name="Howarth C."/>
            <person name="Mehta T."/>
            <person name="Neiman D."/>
            <person name="Pearson M."/>
            <person name="Roberts A."/>
            <person name="Saif S."/>
            <person name="Shea T."/>
            <person name="Shenoy N."/>
            <person name="Sisk P."/>
            <person name="Stolte C."/>
            <person name="Sykes S."/>
            <person name="White J."/>
            <person name="Yandava C."/>
            <person name="Allen-Vercoe E."/>
            <person name="Sibley C."/>
            <person name="Ambrose C.E."/>
            <person name="Strauss J."/>
            <person name="Daigneault M."/>
            <person name="Haas B."/>
            <person name="Nusbaum C."/>
            <person name="Birren B."/>
        </authorList>
    </citation>
    <scope>NUCLEOTIDE SEQUENCE [LARGE SCALE GENOMIC DNA]</scope>
    <source>
        <strain evidence="3 4">3_1_6</strain>
    </source>
</reference>
<dbReference type="HOGENOM" id="CLU_045683_1_2_7"/>
<dbReference type="GeneID" id="78084717"/>
<dbReference type="STRING" id="563192.HMPREF0179_02894"/>
<dbReference type="Proteomes" id="UP000006034">
    <property type="component" value="Unassembled WGS sequence"/>
</dbReference>
<accession>E5Y9H9</accession>
<keyword evidence="2" id="KW-0732">Signal</keyword>
<evidence type="ECO:0000256" key="1">
    <source>
        <dbReference type="ARBA" id="ARBA00006987"/>
    </source>
</evidence>
<evidence type="ECO:0000313" key="3">
    <source>
        <dbReference type="EMBL" id="EFV43371.1"/>
    </source>
</evidence>
<feature type="signal peptide" evidence="2">
    <location>
        <begin position="1"/>
        <end position="25"/>
    </location>
</feature>
<evidence type="ECO:0008006" key="5">
    <source>
        <dbReference type="Google" id="ProtNLM"/>
    </source>
</evidence>
<dbReference type="Pfam" id="PF03401">
    <property type="entry name" value="TctC"/>
    <property type="match status" value="1"/>
</dbReference>
<dbReference type="InterPro" id="IPR005064">
    <property type="entry name" value="BUG"/>
</dbReference>
<protein>
    <recommendedName>
        <fullName evidence="5">Tripartite tricarboxylate transporter substrate binding protein</fullName>
    </recommendedName>
</protein>
<dbReference type="InterPro" id="IPR042100">
    <property type="entry name" value="Bug_dom1"/>
</dbReference>
<dbReference type="OrthoDB" id="8677378at2"/>
<name>E5Y9H9_BILW3</name>
<proteinExistence type="inferred from homology"/>
<comment type="similarity">
    <text evidence="1">Belongs to the UPF0065 (bug) family.</text>
</comment>
<dbReference type="RefSeq" id="WP_005029083.1">
    <property type="nucleotide sequence ID" value="NZ_KE150238.1"/>
</dbReference>
<evidence type="ECO:0000313" key="4">
    <source>
        <dbReference type="Proteomes" id="UP000006034"/>
    </source>
</evidence>
<organism evidence="3 4">
    <name type="scientific">Bilophila wadsworthia (strain 3_1_6)</name>
    <dbReference type="NCBI Taxonomy" id="563192"/>
    <lineage>
        <taxon>Bacteria</taxon>
        <taxon>Pseudomonadati</taxon>
        <taxon>Thermodesulfobacteriota</taxon>
        <taxon>Desulfovibrionia</taxon>
        <taxon>Desulfovibrionales</taxon>
        <taxon>Desulfovibrionaceae</taxon>
        <taxon>Bilophila</taxon>
    </lineage>
</organism>
<dbReference type="AlphaFoldDB" id="E5Y9H9"/>
<keyword evidence="4" id="KW-1185">Reference proteome</keyword>
<dbReference type="PANTHER" id="PTHR42928">
    <property type="entry name" value="TRICARBOXYLATE-BINDING PROTEIN"/>
    <property type="match status" value="1"/>
</dbReference>
<feature type="chain" id="PRO_5003200940" description="Tripartite tricarboxylate transporter substrate binding protein" evidence="2">
    <location>
        <begin position="26"/>
        <end position="316"/>
    </location>
</feature>
<sequence>MIRQMMKKTLLFLCVFMLGATGALAAYPDHPITLVVPFGAGGGTDIPARLLAGMMEKRLGQPIVVQNVSGAGGTLGVAQVAAAKPDGYTLGYVPTGTMCLQPHVMKLPYGTDAFDFIGTSVSQPVVLMTAKNAPWKNINEFIEMAKKNPNKYVVGITATGNMTHVPMLQFAEHFGLKLRFIPYRSGGEIFKDIMAGRTHLHADAPASLSTFDVYGLVQFADERSENLSDIPTTKELGMDARFSHWQGVIAPRGLPKDVLRTLETAMSEVVNSEAFQQEALRLKTKAHWMSSEAFRKLYDEELNTYGEILKYSLPQK</sequence>
<dbReference type="Gene3D" id="3.40.190.10">
    <property type="entry name" value="Periplasmic binding protein-like II"/>
    <property type="match status" value="1"/>
</dbReference>